<name>A0A848FBR1_9BURK</name>
<keyword evidence="2" id="KW-1185">Reference proteome</keyword>
<evidence type="ECO:0000313" key="1">
    <source>
        <dbReference type="EMBL" id="NML16748.1"/>
    </source>
</evidence>
<organism evidence="1 2">
    <name type="scientific">Azohydromonas caseinilytica</name>
    <dbReference type="NCBI Taxonomy" id="2728836"/>
    <lineage>
        <taxon>Bacteria</taxon>
        <taxon>Pseudomonadati</taxon>
        <taxon>Pseudomonadota</taxon>
        <taxon>Betaproteobacteria</taxon>
        <taxon>Burkholderiales</taxon>
        <taxon>Sphaerotilaceae</taxon>
        <taxon>Azohydromonas</taxon>
    </lineage>
</organism>
<gene>
    <name evidence="1" type="ORF">HHL10_17335</name>
</gene>
<reference evidence="1 2" key="1">
    <citation type="submission" date="2020-04" db="EMBL/GenBank/DDBJ databases">
        <title>Azohydromonas sp. isolated from soil.</title>
        <authorList>
            <person name="Dahal R.H."/>
        </authorList>
    </citation>
    <scope>NUCLEOTIDE SEQUENCE [LARGE SCALE GENOMIC DNA]</scope>
    <source>
        <strain evidence="1 2">G-1-1-14</strain>
    </source>
</reference>
<sequence>MPRSQSDDSIAYVGMPTPVRASLTETKHWFQAMEQLTRVFAIRPGEKVLMLTDPLLDPRVVDAVTGIARARGATVTQYMAMDTRLPGVPEEVKPLVQSADFVVSTWFCSIEDPFNVAMRKRGQRWVKITYFRDLDLLHTPQARFPVELVGEIIRTTERRFPKGRDFELRFTDQRGSDLVIYYTKEMREAMFKGNRWRGKMFADEPGCYVHYLPTHGPNFWDSTANGNDPNAPVMIEGVLCPQWAVGFERPFEEVIRFTFENKLVTQVQGHSRDAEVLREMCLGSKLIEGGGCGFNPKAPRYTVYPAGSNAPGALHFGIDLAKPSDYIRKVLPDWEEPPVHQDLIGLDMTVTAGGETIIDNGFLVALRDPAVVEMAKRYGDPVELLEAGF</sequence>
<accession>A0A848FBR1</accession>
<dbReference type="Proteomes" id="UP000574067">
    <property type="component" value="Unassembled WGS sequence"/>
</dbReference>
<evidence type="ECO:0000313" key="2">
    <source>
        <dbReference type="Proteomes" id="UP000574067"/>
    </source>
</evidence>
<dbReference type="AlphaFoldDB" id="A0A848FBR1"/>
<proteinExistence type="predicted"/>
<comment type="caution">
    <text evidence="1">The sequence shown here is derived from an EMBL/GenBank/DDBJ whole genome shotgun (WGS) entry which is preliminary data.</text>
</comment>
<dbReference type="EMBL" id="JABBFW010000012">
    <property type="protein sequence ID" value="NML16748.1"/>
    <property type="molecule type" value="Genomic_DNA"/>
</dbReference>
<protein>
    <submittedName>
        <fullName evidence="1">Uncharacterized protein</fullName>
    </submittedName>
</protein>